<dbReference type="SUPFAM" id="SSF54427">
    <property type="entry name" value="NTF2-like"/>
    <property type="match status" value="1"/>
</dbReference>
<dbReference type="CDD" id="cd16424">
    <property type="entry name" value="VirB8"/>
    <property type="match status" value="1"/>
</dbReference>
<dbReference type="Pfam" id="PF04335">
    <property type="entry name" value="VirB8"/>
    <property type="match status" value="1"/>
</dbReference>
<evidence type="ECO:0000313" key="9">
    <source>
        <dbReference type="EMBL" id="SCB40525.1"/>
    </source>
</evidence>
<proteinExistence type="inferred from homology"/>
<gene>
    <name evidence="9" type="ORF">GA0061100_12527</name>
</gene>
<reference evidence="10" key="1">
    <citation type="submission" date="2016-08" db="EMBL/GenBank/DDBJ databases">
        <authorList>
            <person name="Varghese N."/>
            <person name="Submissions Spin"/>
        </authorList>
    </citation>
    <scope>NUCLEOTIDE SEQUENCE [LARGE SCALE GENOMIC DNA]</scope>
    <source>
        <strain evidence="10">CCBAU 57015</strain>
    </source>
</reference>
<dbReference type="InterPro" id="IPR007430">
    <property type="entry name" value="VirB8"/>
</dbReference>
<evidence type="ECO:0000256" key="3">
    <source>
        <dbReference type="ARBA" id="ARBA00014420"/>
    </source>
</evidence>
<sequence>MGTHDDKPEAAGASSRRAELLDAVAKQVDPRYYSEGERWERSVYRSVAVSRGAWRSVSVALGMALAGAIGLLWALLPLKSFDVVVLEVDKTTGYVEASRPLQQGGDLTQNEAVTRANIVRFIRARETYDPKGLRYNYDLASLYSTGKAATDLANTYSGANPNNPVKLYGPNTVVSVFVKSVIFLNDSTAAVRFSTTRTGSSGPTVTEHWVANVRFKYTSEPMRNDWRFDNPLGFQVTEYRRDQETVTPGEETQ</sequence>
<evidence type="ECO:0000256" key="5">
    <source>
        <dbReference type="ARBA" id="ARBA00022989"/>
    </source>
</evidence>
<dbReference type="OrthoDB" id="7366154at2"/>
<comment type="similarity">
    <text evidence="2">Belongs to the virB8 family.</text>
</comment>
<evidence type="ECO:0000256" key="7">
    <source>
        <dbReference type="SAM" id="Phobius"/>
    </source>
</evidence>
<evidence type="ECO:0000256" key="4">
    <source>
        <dbReference type="ARBA" id="ARBA00022692"/>
    </source>
</evidence>
<accession>A0A1C3WKS1</accession>
<keyword evidence="5 7" id="KW-1133">Transmembrane helix</keyword>
<evidence type="ECO:0000313" key="10">
    <source>
        <dbReference type="Proteomes" id="UP000186228"/>
    </source>
</evidence>
<dbReference type="InterPro" id="IPR032710">
    <property type="entry name" value="NTF2-like_dom_sf"/>
</dbReference>
<dbReference type="STRING" id="52131.GA0061100_12527"/>
<feature type="domain" description="Bacterial virulence protein VirB8" evidence="8">
    <location>
        <begin position="36"/>
        <end position="244"/>
    </location>
</feature>
<keyword evidence="4 7" id="KW-0812">Transmembrane</keyword>
<name>A0A1C3WKS1_9HYPH</name>
<comment type="subcellular location">
    <subcellularLocation>
        <location evidence="1">Cell membrane</location>
        <topology evidence="1">Single-pass membrane protein</topology>
    </subcellularLocation>
</comment>
<dbReference type="EMBL" id="FMAC01000025">
    <property type="protein sequence ID" value="SCB40525.1"/>
    <property type="molecule type" value="Genomic_DNA"/>
</dbReference>
<dbReference type="GO" id="GO:0005886">
    <property type="term" value="C:plasma membrane"/>
    <property type="evidence" value="ECO:0007669"/>
    <property type="project" value="UniProtKB-SubCell"/>
</dbReference>
<dbReference type="Proteomes" id="UP000186228">
    <property type="component" value="Unassembled WGS sequence"/>
</dbReference>
<keyword evidence="10" id="KW-1185">Reference proteome</keyword>
<evidence type="ECO:0000256" key="2">
    <source>
        <dbReference type="ARBA" id="ARBA00011070"/>
    </source>
</evidence>
<dbReference type="AlphaFoldDB" id="A0A1C3WKS1"/>
<feature type="transmembrane region" description="Helical" evidence="7">
    <location>
        <begin position="53"/>
        <end position="76"/>
    </location>
</feature>
<protein>
    <recommendedName>
        <fullName evidence="3">Type IV secretion system protein virB8</fullName>
    </recommendedName>
</protein>
<dbReference type="GO" id="GO:0030255">
    <property type="term" value="P:protein secretion by the type IV secretion system"/>
    <property type="evidence" value="ECO:0007669"/>
    <property type="project" value="InterPro"/>
</dbReference>
<dbReference type="RefSeq" id="WP_083961520.1">
    <property type="nucleotide sequence ID" value="NZ_FMAC01000025.1"/>
</dbReference>
<evidence type="ECO:0000256" key="1">
    <source>
        <dbReference type="ARBA" id="ARBA00004162"/>
    </source>
</evidence>
<dbReference type="PIRSF" id="PIRSF003299">
    <property type="entry name" value="VirB8_PtlE"/>
    <property type="match status" value="1"/>
</dbReference>
<evidence type="ECO:0000256" key="6">
    <source>
        <dbReference type="ARBA" id="ARBA00023136"/>
    </source>
</evidence>
<dbReference type="InterPro" id="IPR026264">
    <property type="entry name" value="VirB8/PtlE"/>
</dbReference>
<dbReference type="Gene3D" id="3.10.450.230">
    <property type="entry name" value="VirB8 protein"/>
    <property type="match status" value="1"/>
</dbReference>
<keyword evidence="6 7" id="KW-0472">Membrane</keyword>
<organism evidence="9 10">
    <name type="scientific">Rhizobium hainanense</name>
    <dbReference type="NCBI Taxonomy" id="52131"/>
    <lineage>
        <taxon>Bacteria</taxon>
        <taxon>Pseudomonadati</taxon>
        <taxon>Pseudomonadota</taxon>
        <taxon>Alphaproteobacteria</taxon>
        <taxon>Hyphomicrobiales</taxon>
        <taxon>Rhizobiaceae</taxon>
        <taxon>Rhizobium/Agrobacterium group</taxon>
        <taxon>Rhizobium</taxon>
    </lineage>
</organism>
<evidence type="ECO:0000259" key="8">
    <source>
        <dbReference type="Pfam" id="PF04335"/>
    </source>
</evidence>